<accession>A0ABS6E0N2</accession>
<sequence length="142" mass="16816">MKKVNNTDKIESFKKIYYRDIIGHLIVLILLSVIYIYGFKMNYMDSVKTIGVLSLVPLITMITYKILKNKDKDEFNKIKIYTFISSFSLWFVSSTYVNYIGRDKTMSFQRIIVLIIFSLIFSTIVTSIYVYTRTNWNIKVKK</sequence>
<dbReference type="EMBL" id="JAHLPM010000001">
    <property type="protein sequence ID" value="MBU5436455.1"/>
    <property type="molecule type" value="Genomic_DNA"/>
</dbReference>
<keyword evidence="1" id="KW-1133">Transmembrane helix</keyword>
<proteinExistence type="predicted"/>
<evidence type="ECO:0000313" key="3">
    <source>
        <dbReference type="Proteomes" id="UP000749471"/>
    </source>
</evidence>
<gene>
    <name evidence="2" type="ORF">KQI42_00465</name>
</gene>
<comment type="caution">
    <text evidence="2">The sequence shown here is derived from an EMBL/GenBank/DDBJ whole genome shotgun (WGS) entry which is preliminary data.</text>
</comment>
<protein>
    <submittedName>
        <fullName evidence="2">Uncharacterized protein</fullName>
    </submittedName>
</protein>
<feature type="transmembrane region" description="Helical" evidence="1">
    <location>
        <begin position="79"/>
        <end position="99"/>
    </location>
</feature>
<reference evidence="2 3" key="1">
    <citation type="submission" date="2021-06" db="EMBL/GenBank/DDBJ databases">
        <authorList>
            <person name="Sun Q."/>
            <person name="Li D."/>
        </authorList>
    </citation>
    <scope>NUCLEOTIDE SEQUENCE [LARGE SCALE GENOMIC DNA]</scope>
    <source>
        <strain evidence="2 3">MSJ-40</strain>
    </source>
</reference>
<feature type="transmembrane region" description="Helical" evidence="1">
    <location>
        <begin position="111"/>
        <end position="132"/>
    </location>
</feature>
<dbReference type="RefSeq" id="WP_216515680.1">
    <property type="nucleotide sequence ID" value="NZ_JAHLPM010000001.1"/>
</dbReference>
<keyword evidence="1" id="KW-0812">Transmembrane</keyword>
<evidence type="ECO:0000256" key="1">
    <source>
        <dbReference type="SAM" id="Phobius"/>
    </source>
</evidence>
<dbReference type="Proteomes" id="UP000749471">
    <property type="component" value="Unassembled WGS sequence"/>
</dbReference>
<feature type="transmembrane region" description="Helical" evidence="1">
    <location>
        <begin position="21"/>
        <end position="38"/>
    </location>
</feature>
<organism evidence="2 3">
    <name type="scientific">Tissierella simiarum</name>
    <dbReference type="NCBI Taxonomy" id="2841534"/>
    <lineage>
        <taxon>Bacteria</taxon>
        <taxon>Bacillati</taxon>
        <taxon>Bacillota</taxon>
        <taxon>Tissierellia</taxon>
        <taxon>Tissierellales</taxon>
        <taxon>Tissierellaceae</taxon>
        <taxon>Tissierella</taxon>
    </lineage>
</organism>
<name>A0ABS6E0N2_9FIRM</name>
<feature type="transmembrane region" description="Helical" evidence="1">
    <location>
        <begin position="50"/>
        <end position="67"/>
    </location>
</feature>
<evidence type="ECO:0000313" key="2">
    <source>
        <dbReference type="EMBL" id="MBU5436455.1"/>
    </source>
</evidence>
<keyword evidence="1" id="KW-0472">Membrane</keyword>
<keyword evidence="3" id="KW-1185">Reference proteome</keyword>